<organism evidence="2 3">
    <name type="scientific">Prevotella intermedia</name>
    <dbReference type="NCBI Taxonomy" id="28131"/>
    <lineage>
        <taxon>Bacteria</taxon>
        <taxon>Pseudomonadati</taxon>
        <taxon>Bacteroidota</taxon>
        <taxon>Bacteroidia</taxon>
        <taxon>Bacteroidales</taxon>
        <taxon>Prevotellaceae</taxon>
        <taxon>Prevotella</taxon>
    </lineage>
</organism>
<evidence type="ECO:0000256" key="1">
    <source>
        <dbReference type="SAM" id="Phobius"/>
    </source>
</evidence>
<dbReference type="Pfam" id="PF07949">
    <property type="entry name" value="YbbR"/>
    <property type="match status" value="1"/>
</dbReference>
<dbReference type="Gene3D" id="2.170.120.40">
    <property type="entry name" value="YbbR-like domain"/>
    <property type="match status" value="1"/>
</dbReference>
<evidence type="ECO:0008006" key="4">
    <source>
        <dbReference type="Google" id="ProtNLM"/>
    </source>
</evidence>
<keyword evidence="1" id="KW-0812">Transmembrane</keyword>
<dbReference type="PANTHER" id="PTHR37804">
    <property type="entry name" value="CDAA REGULATORY PROTEIN CDAR"/>
    <property type="match status" value="1"/>
</dbReference>
<dbReference type="RefSeq" id="WP_096405319.1">
    <property type="nucleotide sequence ID" value="NZ_AP014597.1"/>
</dbReference>
<accession>A0A0S3UIP8</accession>
<dbReference type="PANTHER" id="PTHR37804:SF1">
    <property type="entry name" value="CDAA REGULATORY PROTEIN CDAR"/>
    <property type="match status" value="1"/>
</dbReference>
<gene>
    <name evidence="2" type="ORF">PIOMA14_I_0873</name>
</gene>
<dbReference type="EMBL" id="AP014597">
    <property type="protein sequence ID" value="BAU17381.1"/>
    <property type="molecule type" value="Genomic_DNA"/>
</dbReference>
<proteinExistence type="predicted"/>
<sequence>MVGRRPHIIDIIRNFLSKLINKEFLVFLFFLLLSGLFWLTNVLDEPYEEEFTVDLRLAGIPKNVVLTGEVDSVIKVVVRDKGYVIGSYLFGGAFRPLFFDFENCTHSNNSGEITVADIQRMLSQQMYSSSKIISVKANNLVFTYNYGRRKKVPVRLQGVVTPAEGYYLSRVQFVPDSVTIYASKKLLDSIQYVSTERVEVLNFTEPKVQQVRIAKIKNAKPVPYQVKMQLYPDILTEEDVEVPIHAINVPADKTMRIFPGKVKVKFVVGSQRLRSMPKNIETRELLPDGFKLVVDYNEVADRNAEKCHVYLQAAPNGIRNARPVVSVVDYLIEQK</sequence>
<feature type="transmembrane region" description="Helical" evidence="1">
    <location>
        <begin position="20"/>
        <end position="39"/>
    </location>
</feature>
<dbReference type="Proteomes" id="UP000217431">
    <property type="component" value="Chromosome I"/>
</dbReference>
<protein>
    <recommendedName>
        <fullName evidence="4">YbbR-like domain-containing protein</fullName>
    </recommendedName>
</protein>
<name>A0A0S3UIP8_PREIN</name>
<dbReference type="InterPro" id="IPR012505">
    <property type="entry name" value="YbbR"/>
</dbReference>
<dbReference type="STRING" id="28131.BWX40_04150"/>
<keyword evidence="1" id="KW-1133">Transmembrane helix</keyword>
<reference evidence="2 3" key="1">
    <citation type="journal article" date="2016" name="DNA Res.">
        <title>The complete genome sequencing of Prevotella intermedia strain OMA14 and a subsequent fine-scale, intra-species genomic comparison reveal an unusual amplification of conjugative and mobile transposons and identify a novel Prevotella-lineage-specific repeat.</title>
        <authorList>
            <person name="Naito M."/>
            <person name="Ogura Y."/>
            <person name="Itoh T."/>
            <person name="Shoji M."/>
            <person name="Okamoto M."/>
            <person name="Hayashi T."/>
            <person name="Nakayama K."/>
        </authorList>
    </citation>
    <scope>NUCLEOTIDE SEQUENCE [LARGE SCALE GENOMIC DNA]</scope>
    <source>
        <strain evidence="2 3">OMA14</strain>
    </source>
</reference>
<evidence type="ECO:0000313" key="2">
    <source>
        <dbReference type="EMBL" id="BAU17381.1"/>
    </source>
</evidence>
<keyword evidence="1" id="KW-0472">Membrane</keyword>
<dbReference type="AlphaFoldDB" id="A0A0S3UIP8"/>
<evidence type="ECO:0000313" key="3">
    <source>
        <dbReference type="Proteomes" id="UP000217431"/>
    </source>
</evidence>
<dbReference type="InterPro" id="IPR053154">
    <property type="entry name" value="c-di-AMP_regulator"/>
</dbReference>